<dbReference type="GO" id="GO:0042274">
    <property type="term" value="P:ribosomal small subunit biogenesis"/>
    <property type="evidence" value="ECO:0007669"/>
    <property type="project" value="UniProtKB-UniRule"/>
</dbReference>
<keyword evidence="4 5" id="KW-0143">Chaperone</keyword>
<evidence type="ECO:0000313" key="8">
    <source>
        <dbReference type="EMBL" id="SEN16368.1"/>
    </source>
</evidence>
<dbReference type="SUPFAM" id="SSF50447">
    <property type="entry name" value="Translation proteins"/>
    <property type="match status" value="1"/>
</dbReference>
<proteinExistence type="inferred from homology"/>
<dbReference type="SUPFAM" id="SSF50346">
    <property type="entry name" value="PRC-barrel domain"/>
    <property type="match status" value="1"/>
</dbReference>
<gene>
    <name evidence="5" type="primary">rimM</name>
    <name evidence="8" type="ORF">SAMN05192574_102640</name>
</gene>
<comment type="subunit">
    <text evidence="5">Binds ribosomal protein uS19.</text>
</comment>
<dbReference type="GO" id="GO:0005737">
    <property type="term" value="C:cytoplasm"/>
    <property type="evidence" value="ECO:0007669"/>
    <property type="project" value="UniProtKB-SubCell"/>
</dbReference>
<protein>
    <recommendedName>
        <fullName evidence="5">Ribosome maturation factor RimM</fullName>
    </recommendedName>
</protein>
<comment type="domain">
    <text evidence="5">The PRC barrel domain binds ribosomal protein uS19.</text>
</comment>
<feature type="domain" description="Ribosome maturation factor RimM PRC barrel" evidence="7">
    <location>
        <begin position="117"/>
        <end position="183"/>
    </location>
</feature>
<evidence type="ECO:0000256" key="1">
    <source>
        <dbReference type="ARBA" id="ARBA00022490"/>
    </source>
</evidence>
<dbReference type="InterPro" id="IPR009000">
    <property type="entry name" value="Transl_B-barrel_sf"/>
</dbReference>
<accession>A0A1H8EC86</accession>
<dbReference type="Gene3D" id="2.40.30.60">
    <property type="entry name" value="RimM"/>
    <property type="match status" value="1"/>
</dbReference>
<sequence>MARQTASPLLFNSFYMKAEDHFRIGTVLKTKGLKGELQIYVDFDGIEDIKFNAVFIDIAGKMIPYFVSSIKYLQKNNAYLNLEDVDTIEKAAVLAKRDIYLPNKLKPKKKKGEFTLNDIEGFIAIDETHGELGEIIAVQEYPQQLIATVQYKNKEVLFPLNIEIIKGIDVEGREIYIDLPEGLLDIYLEG</sequence>
<dbReference type="Proteomes" id="UP000198942">
    <property type="component" value="Unassembled WGS sequence"/>
</dbReference>
<evidence type="ECO:0000259" key="7">
    <source>
        <dbReference type="Pfam" id="PF24986"/>
    </source>
</evidence>
<dbReference type="PANTHER" id="PTHR33692">
    <property type="entry name" value="RIBOSOME MATURATION FACTOR RIMM"/>
    <property type="match status" value="1"/>
</dbReference>
<comment type="subcellular location">
    <subcellularLocation>
        <location evidence="5">Cytoplasm</location>
    </subcellularLocation>
</comment>
<dbReference type="PANTHER" id="PTHR33692:SF1">
    <property type="entry name" value="RIBOSOME MATURATION FACTOR RIMM"/>
    <property type="match status" value="1"/>
</dbReference>
<keyword evidence="9" id="KW-1185">Reference proteome</keyword>
<dbReference type="Gene3D" id="2.30.30.240">
    <property type="entry name" value="PRC-barrel domain"/>
    <property type="match status" value="1"/>
</dbReference>
<dbReference type="InterPro" id="IPR036976">
    <property type="entry name" value="RimM_N_sf"/>
</dbReference>
<keyword evidence="3 5" id="KW-0698">rRNA processing</keyword>
<dbReference type="Pfam" id="PF01782">
    <property type="entry name" value="RimM"/>
    <property type="match status" value="1"/>
</dbReference>
<evidence type="ECO:0000256" key="3">
    <source>
        <dbReference type="ARBA" id="ARBA00022552"/>
    </source>
</evidence>
<dbReference type="NCBIfam" id="TIGR02273">
    <property type="entry name" value="16S_RimM"/>
    <property type="match status" value="1"/>
</dbReference>
<dbReference type="InterPro" id="IPR002676">
    <property type="entry name" value="RimM_N"/>
</dbReference>
<evidence type="ECO:0000313" key="9">
    <source>
        <dbReference type="Proteomes" id="UP000198942"/>
    </source>
</evidence>
<keyword evidence="1 5" id="KW-0963">Cytoplasm</keyword>
<dbReference type="InterPro" id="IPR011033">
    <property type="entry name" value="PRC_barrel-like_sf"/>
</dbReference>
<dbReference type="RefSeq" id="WP_244280900.1">
    <property type="nucleotide sequence ID" value="NZ_FOCL01000002.1"/>
</dbReference>
<comment type="function">
    <text evidence="5">An accessory protein needed during the final step in the assembly of 30S ribosomal subunit, possibly for assembly of the head region. Essential for efficient processing of 16S rRNA. May be needed both before and after RbfA during the maturation of 16S rRNA. It has affinity for free ribosomal 30S subunits but not for 70S ribosomes.</text>
</comment>
<reference evidence="9" key="1">
    <citation type="submission" date="2016-10" db="EMBL/GenBank/DDBJ databases">
        <authorList>
            <person name="Varghese N."/>
            <person name="Submissions S."/>
        </authorList>
    </citation>
    <scope>NUCLEOTIDE SEQUENCE [LARGE SCALE GENOMIC DNA]</scope>
    <source>
        <strain evidence="9">Gh-48</strain>
    </source>
</reference>
<evidence type="ECO:0000256" key="5">
    <source>
        <dbReference type="HAMAP-Rule" id="MF_00014"/>
    </source>
</evidence>
<dbReference type="InterPro" id="IPR011961">
    <property type="entry name" value="RimM"/>
</dbReference>
<dbReference type="GO" id="GO:0043022">
    <property type="term" value="F:ribosome binding"/>
    <property type="evidence" value="ECO:0007669"/>
    <property type="project" value="InterPro"/>
</dbReference>
<dbReference type="GO" id="GO:0005840">
    <property type="term" value="C:ribosome"/>
    <property type="evidence" value="ECO:0007669"/>
    <property type="project" value="InterPro"/>
</dbReference>
<dbReference type="STRING" id="551995.SAMN05192574_102640"/>
<evidence type="ECO:0000256" key="4">
    <source>
        <dbReference type="ARBA" id="ARBA00023186"/>
    </source>
</evidence>
<dbReference type="EMBL" id="FOCL01000002">
    <property type="protein sequence ID" value="SEN16368.1"/>
    <property type="molecule type" value="Genomic_DNA"/>
</dbReference>
<dbReference type="GO" id="GO:0006364">
    <property type="term" value="P:rRNA processing"/>
    <property type="evidence" value="ECO:0007669"/>
    <property type="project" value="UniProtKB-UniRule"/>
</dbReference>
<feature type="domain" description="RimM N-terminal" evidence="6">
    <location>
        <begin position="24"/>
        <end position="103"/>
    </location>
</feature>
<name>A0A1H8EC86_9SPHI</name>
<dbReference type="Pfam" id="PF24986">
    <property type="entry name" value="PRC_RimM"/>
    <property type="match status" value="1"/>
</dbReference>
<dbReference type="HAMAP" id="MF_00014">
    <property type="entry name" value="Ribosome_mat_RimM"/>
    <property type="match status" value="1"/>
</dbReference>
<dbReference type="AlphaFoldDB" id="A0A1H8EC86"/>
<evidence type="ECO:0000256" key="2">
    <source>
        <dbReference type="ARBA" id="ARBA00022517"/>
    </source>
</evidence>
<organism evidence="8 9">
    <name type="scientific">Mucilaginibacter gossypiicola</name>
    <dbReference type="NCBI Taxonomy" id="551995"/>
    <lineage>
        <taxon>Bacteria</taxon>
        <taxon>Pseudomonadati</taxon>
        <taxon>Bacteroidota</taxon>
        <taxon>Sphingobacteriia</taxon>
        <taxon>Sphingobacteriales</taxon>
        <taxon>Sphingobacteriaceae</taxon>
        <taxon>Mucilaginibacter</taxon>
    </lineage>
</organism>
<dbReference type="InterPro" id="IPR056792">
    <property type="entry name" value="PRC_RimM"/>
</dbReference>
<comment type="similarity">
    <text evidence="5">Belongs to the RimM family.</text>
</comment>
<keyword evidence="2 5" id="KW-0690">Ribosome biogenesis</keyword>
<evidence type="ECO:0000259" key="6">
    <source>
        <dbReference type="Pfam" id="PF01782"/>
    </source>
</evidence>